<accession>A0A327KKL7</accession>
<name>A0A327KKL7_9BRAD</name>
<comment type="caution">
    <text evidence="1">The sequence shown here is derived from an EMBL/GenBank/DDBJ whole genome shotgun (WGS) entry which is preliminary data.</text>
</comment>
<gene>
    <name evidence="1" type="ORF">CH341_28875</name>
</gene>
<sequence length="130" mass="14620">MSSLPDRSDPGYAYSVRAAGPLAGRTYLVAAWDGETGALIGRCEIPGAAGAPPALTPHDLLDRMGGRYRLEAVRVDHALDRLSAVTRRIARVCARRERIARRRWRRGQRARTDHRCRRWKHRAICSHSLP</sequence>
<dbReference type="EMBL" id="NPEX01000405">
    <property type="protein sequence ID" value="RAI37882.1"/>
    <property type="molecule type" value="Genomic_DNA"/>
</dbReference>
<proteinExistence type="predicted"/>
<dbReference type="OrthoDB" id="9930594at2"/>
<keyword evidence="2" id="KW-1185">Reference proteome</keyword>
<protein>
    <submittedName>
        <fullName evidence="1">Uncharacterized protein</fullName>
    </submittedName>
</protein>
<organism evidence="1 2">
    <name type="scientific">Rhodoplanes roseus</name>
    <dbReference type="NCBI Taxonomy" id="29409"/>
    <lineage>
        <taxon>Bacteria</taxon>
        <taxon>Pseudomonadati</taxon>
        <taxon>Pseudomonadota</taxon>
        <taxon>Alphaproteobacteria</taxon>
        <taxon>Hyphomicrobiales</taxon>
        <taxon>Nitrobacteraceae</taxon>
        <taxon>Rhodoplanes</taxon>
    </lineage>
</organism>
<evidence type="ECO:0000313" key="1">
    <source>
        <dbReference type="EMBL" id="RAI37882.1"/>
    </source>
</evidence>
<reference evidence="1 2" key="1">
    <citation type="submission" date="2017-07" db="EMBL/GenBank/DDBJ databases">
        <title>Draft Genome Sequences of Select Purple Nonsulfur Bacteria.</title>
        <authorList>
            <person name="Lasarre B."/>
            <person name="Mckinlay J.B."/>
        </authorList>
    </citation>
    <scope>NUCLEOTIDE SEQUENCE [LARGE SCALE GENOMIC DNA]</scope>
    <source>
        <strain evidence="1 2">DSM 5909</strain>
    </source>
</reference>
<dbReference type="Proteomes" id="UP000249130">
    <property type="component" value="Unassembled WGS sequence"/>
</dbReference>
<evidence type="ECO:0000313" key="2">
    <source>
        <dbReference type="Proteomes" id="UP000249130"/>
    </source>
</evidence>
<dbReference type="AlphaFoldDB" id="A0A327KKL7"/>
<dbReference type="RefSeq" id="WP_111422752.1">
    <property type="nucleotide sequence ID" value="NZ_NPEX01000405.1"/>
</dbReference>